<evidence type="ECO:0000256" key="2">
    <source>
        <dbReference type="SAM" id="Phobius"/>
    </source>
</evidence>
<feature type="compositionally biased region" description="Basic and acidic residues" evidence="1">
    <location>
        <begin position="343"/>
        <end position="352"/>
    </location>
</feature>
<feature type="region of interest" description="Disordered" evidence="1">
    <location>
        <begin position="595"/>
        <end position="682"/>
    </location>
</feature>
<reference evidence="3" key="1">
    <citation type="journal article" date="2023" name="PhytoFront">
        <title>Draft Genome Resources of Seven Strains of Tilletia horrida, Causal Agent of Kernel Smut of Rice.</title>
        <authorList>
            <person name="Khanal S."/>
            <person name="Antony Babu S."/>
            <person name="Zhou X.G."/>
        </authorList>
    </citation>
    <scope>NUCLEOTIDE SEQUENCE</scope>
    <source>
        <strain evidence="3">TX3</strain>
    </source>
</reference>
<feature type="transmembrane region" description="Helical" evidence="2">
    <location>
        <begin position="38"/>
        <end position="61"/>
    </location>
</feature>
<evidence type="ECO:0000313" key="4">
    <source>
        <dbReference type="Proteomes" id="UP001176521"/>
    </source>
</evidence>
<feature type="transmembrane region" description="Helical" evidence="2">
    <location>
        <begin position="159"/>
        <end position="181"/>
    </location>
</feature>
<dbReference type="AlphaFoldDB" id="A0AAN6JI99"/>
<feature type="region of interest" description="Disordered" evidence="1">
    <location>
        <begin position="328"/>
        <end position="366"/>
    </location>
</feature>
<comment type="caution">
    <text evidence="3">The sequence shown here is derived from an EMBL/GenBank/DDBJ whole genome shotgun (WGS) entry which is preliminary data.</text>
</comment>
<protein>
    <submittedName>
        <fullName evidence="3">Uncharacterized protein</fullName>
    </submittedName>
</protein>
<keyword evidence="2" id="KW-1133">Transmembrane helix</keyword>
<dbReference type="Proteomes" id="UP001176521">
    <property type="component" value="Unassembled WGS sequence"/>
</dbReference>
<feature type="compositionally biased region" description="Polar residues" evidence="1">
    <location>
        <begin position="328"/>
        <end position="341"/>
    </location>
</feature>
<dbReference type="EMBL" id="JAPDMQ010000417">
    <property type="protein sequence ID" value="KAK0525073.1"/>
    <property type="molecule type" value="Genomic_DNA"/>
</dbReference>
<name>A0AAN6JI99_9BASI</name>
<gene>
    <name evidence="3" type="ORF">OC842_005628</name>
</gene>
<keyword evidence="2" id="KW-0812">Transmembrane</keyword>
<evidence type="ECO:0000256" key="1">
    <source>
        <dbReference type="SAM" id="MobiDB-lite"/>
    </source>
</evidence>
<keyword evidence="2" id="KW-0472">Membrane</keyword>
<feature type="transmembrane region" description="Helical" evidence="2">
    <location>
        <begin position="459"/>
        <end position="481"/>
    </location>
</feature>
<evidence type="ECO:0000313" key="3">
    <source>
        <dbReference type="EMBL" id="KAK0525073.1"/>
    </source>
</evidence>
<sequence>MAALPASVPALPSIATQSLTQFSDFIEEFVHHRLPTPYIGFVLLYACGHAFFFTLCIPIFAKQIKSGRFWLVRLVTTQRGRVLVPNHLDASATLIGAYTLYDIGFTIKLILCYYQRSSQHNLPALLCMRFMILTTIGWIFLLGFFLVKVPPASFRMSAKVWNIGIFAIPLTIHFGALFLLIKAVKHWNAYWADYNILRPSIDLALTQGLTRPSDGQINLARHMLGVELAGYSRWVFYWSIPYVTWTVLFATAILIVTLSILTTHWDEVRPHHENLPMQTGATRGHSNAMGQDTAKSMTASAGIRKWVRAVPAFVPGIEDDRFQSSHITTESTLESAGTTSFIGDERPSSDFKKRSRSRSSVGTKHNHHKRVTKLVLYGLGLRPLARDAYDDPTGGFSEHRARVGLRSLLRHTALQGGCIFLIAMTQIAAPLIMVAPSFLQPLRTGHVPSWGVEWIRITSALRLVEFYGAGVIGFFLIGSILKRQMEAIELSRARAREGVAGVRTTRHSAEEFQLSAPGPSVSAQWSLHQRTVSRAPALPEHNEEEAAELDMLDMEEDDQIDVEVDQTLDVDDEKNLAPAGADSLGGSFGASTHSLGAATRPASQQPWHEVDVGFPPGLATSSIPAARGGEGGSRTASARGPSRAGSNGSQLLDPLGRPGRANLEDDSVVDDGRSSIPSFPLR</sequence>
<feature type="transmembrane region" description="Helical" evidence="2">
    <location>
        <begin position="121"/>
        <end position="147"/>
    </location>
</feature>
<feature type="transmembrane region" description="Helical" evidence="2">
    <location>
        <begin position="242"/>
        <end position="261"/>
    </location>
</feature>
<feature type="transmembrane region" description="Helical" evidence="2">
    <location>
        <begin position="416"/>
        <end position="439"/>
    </location>
</feature>
<organism evidence="3 4">
    <name type="scientific">Tilletia horrida</name>
    <dbReference type="NCBI Taxonomy" id="155126"/>
    <lineage>
        <taxon>Eukaryota</taxon>
        <taxon>Fungi</taxon>
        <taxon>Dikarya</taxon>
        <taxon>Basidiomycota</taxon>
        <taxon>Ustilaginomycotina</taxon>
        <taxon>Exobasidiomycetes</taxon>
        <taxon>Tilletiales</taxon>
        <taxon>Tilletiaceae</taxon>
        <taxon>Tilletia</taxon>
    </lineage>
</organism>
<feature type="transmembrane region" description="Helical" evidence="2">
    <location>
        <begin position="82"/>
        <end position="101"/>
    </location>
</feature>
<keyword evidence="4" id="KW-1185">Reference proteome</keyword>
<proteinExistence type="predicted"/>
<accession>A0AAN6JI99</accession>